<reference evidence="2" key="4">
    <citation type="submission" date="2019-03" db="UniProtKB">
        <authorList>
            <consortium name="EnsemblPlants"/>
        </authorList>
    </citation>
    <scope>IDENTIFICATION</scope>
</reference>
<name>A0A453CI16_AEGTS</name>
<proteinExistence type="predicted"/>
<dbReference type="Proteomes" id="UP000015105">
    <property type="component" value="Chromosome 2D"/>
</dbReference>
<reference evidence="3" key="2">
    <citation type="journal article" date="2017" name="Nat. Plants">
        <title>The Aegilops tauschii genome reveals multiple impacts of transposons.</title>
        <authorList>
            <person name="Zhao G."/>
            <person name="Zou C."/>
            <person name="Li K."/>
            <person name="Wang K."/>
            <person name="Li T."/>
            <person name="Gao L."/>
            <person name="Zhang X."/>
            <person name="Wang H."/>
            <person name="Yang Z."/>
            <person name="Liu X."/>
            <person name="Jiang W."/>
            <person name="Mao L."/>
            <person name="Kong X."/>
            <person name="Jiao Y."/>
            <person name="Jia J."/>
        </authorList>
    </citation>
    <scope>NUCLEOTIDE SEQUENCE [LARGE SCALE GENOMIC DNA]</scope>
    <source>
        <strain evidence="3">cv. AL8/78</strain>
    </source>
</reference>
<keyword evidence="3" id="KW-1185">Reference proteome</keyword>
<feature type="region of interest" description="Disordered" evidence="1">
    <location>
        <begin position="83"/>
        <end position="106"/>
    </location>
</feature>
<evidence type="ECO:0000313" key="2">
    <source>
        <dbReference type="EnsemblPlants" id="AET2Gv20855700.42"/>
    </source>
</evidence>
<evidence type="ECO:0000256" key="1">
    <source>
        <dbReference type="SAM" id="MobiDB-lite"/>
    </source>
</evidence>
<reference evidence="3" key="1">
    <citation type="journal article" date="2014" name="Science">
        <title>Ancient hybridizations among the ancestral genomes of bread wheat.</title>
        <authorList>
            <consortium name="International Wheat Genome Sequencing Consortium,"/>
            <person name="Marcussen T."/>
            <person name="Sandve S.R."/>
            <person name="Heier L."/>
            <person name="Spannagl M."/>
            <person name="Pfeifer M."/>
            <person name="Jakobsen K.S."/>
            <person name="Wulff B.B."/>
            <person name="Steuernagel B."/>
            <person name="Mayer K.F."/>
            <person name="Olsen O.A."/>
        </authorList>
    </citation>
    <scope>NUCLEOTIDE SEQUENCE [LARGE SCALE GENOMIC DNA]</scope>
    <source>
        <strain evidence="3">cv. AL8/78</strain>
    </source>
</reference>
<dbReference type="AlphaFoldDB" id="A0A453CI16"/>
<dbReference type="EnsemblPlants" id="AET2Gv20855700.42">
    <property type="protein sequence ID" value="AET2Gv20855700.42"/>
    <property type="gene ID" value="AET2Gv20855700"/>
</dbReference>
<evidence type="ECO:0000313" key="3">
    <source>
        <dbReference type="Proteomes" id="UP000015105"/>
    </source>
</evidence>
<feature type="region of interest" description="Disordered" evidence="1">
    <location>
        <begin position="118"/>
        <end position="138"/>
    </location>
</feature>
<accession>A0A453CI16</accession>
<organism evidence="2 3">
    <name type="scientific">Aegilops tauschii subsp. strangulata</name>
    <name type="common">Goatgrass</name>
    <dbReference type="NCBI Taxonomy" id="200361"/>
    <lineage>
        <taxon>Eukaryota</taxon>
        <taxon>Viridiplantae</taxon>
        <taxon>Streptophyta</taxon>
        <taxon>Embryophyta</taxon>
        <taxon>Tracheophyta</taxon>
        <taxon>Spermatophyta</taxon>
        <taxon>Magnoliopsida</taxon>
        <taxon>Liliopsida</taxon>
        <taxon>Poales</taxon>
        <taxon>Poaceae</taxon>
        <taxon>BOP clade</taxon>
        <taxon>Pooideae</taxon>
        <taxon>Triticodae</taxon>
        <taxon>Triticeae</taxon>
        <taxon>Triticinae</taxon>
        <taxon>Aegilops</taxon>
    </lineage>
</organism>
<feature type="compositionally biased region" description="Low complexity" evidence="1">
    <location>
        <begin position="121"/>
        <end position="132"/>
    </location>
</feature>
<protein>
    <submittedName>
        <fullName evidence="2">Uncharacterized protein</fullName>
    </submittedName>
</protein>
<reference evidence="2" key="3">
    <citation type="journal article" date="2017" name="Nature">
        <title>Genome sequence of the progenitor of the wheat D genome Aegilops tauschii.</title>
        <authorList>
            <person name="Luo M.C."/>
            <person name="Gu Y.Q."/>
            <person name="Puiu D."/>
            <person name="Wang H."/>
            <person name="Twardziok S.O."/>
            <person name="Deal K.R."/>
            <person name="Huo N."/>
            <person name="Zhu T."/>
            <person name="Wang L."/>
            <person name="Wang Y."/>
            <person name="McGuire P.E."/>
            <person name="Liu S."/>
            <person name="Long H."/>
            <person name="Ramasamy R.K."/>
            <person name="Rodriguez J.C."/>
            <person name="Van S.L."/>
            <person name="Yuan L."/>
            <person name="Wang Z."/>
            <person name="Xia Z."/>
            <person name="Xiao L."/>
            <person name="Anderson O.D."/>
            <person name="Ouyang S."/>
            <person name="Liang Y."/>
            <person name="Zimin A.V."/>
            <person name="Pertea G."/>
            <person name="Qi P."/>
            <person name="Bennetzen J.L."/>
            <person name="Dai X."/>
            <person name="Dawson M.W."/>
            <person name="Muller H.G."/>
            <person name="Kugler K."/>
            <person name="Rivarola-Duarte L."/>
            <person name="Spannagl M."/>
            <person name="Mayer K.F.X."/>
            <person name="Lu F.H."/>
            <person name="Bevan M.W."/>
            <person name="Leroy P."/>
            <person name="Li P."/>
            <person name="You F.M."/>
            <person name="Sun Q."/>
            <person name="Liu Z."/>
            <person name="Lyons E."/>
            <person name="Wicker T."/>
            <person name="Salzberg S.L."/>
            <person name="Devos K.M."/>
            <person name="Dvorak J."/>
        </authorList>
    </citation>
    <scope>NUCLEOTIDE SEQUENCE [LARGE SCALE GENOMIC DNA]</scope>
    <source>
        <strain evidence="2">cv. AL8/78</strain>
    </source>
</reference>
<dbReference type="Gramene" id="AET2Gv20855700.42">
    <property type="protein sequence ID" value="AET2Gv20855700.42"/>
    <property type="gene ID" value="AET2Gv20855700"/>
</dbReference>
<reference evidence="2" key="5">
    <citation type="journal article" date="2021" name="G3 (Bethesda)">
        <title>Aegilops tauschii genome assembly Aet v5.0 features greater sequence contiguity and improved annotation.</title>
        <authorList>
            <person name="Wang L."/>
            <person name="Zhu T."/>
            <person name="Rodriguez J.C."/>
            <person name="Deal K.R."/>
            <person name="Dubcovsky J."/>
            <person name="McGuire P.E."/>
            <person name="Lux T."/>
            <person name="Spannagl M."/>
            <person name="Mayer K.F.X."/>
            <person name="Baldrich P."/>
            <person name="Meyers B.C."/>
            <person name="Huo N."/>
            <person name="Gu Y.Q."/>
            <person name="Zhou H."/>
            <person name="Devos K.M."/>
            <person name="Bennetzen J.L."/>
            <person name="Unver T."/>
            <person name="Budak H."/>
            <person name="Gulick P.J."/>
            <person name="Galiba G."/>
            <person name="Kalapos B."/>
            <person name="Nelson D.R."/>
            <person name="Li P."/>
            <person name="You F.M."/>
            <person name="Luo M.C."/>
            <person name="Dvorak J."/>
        </authorList>
    </citation>
    <scope>NUCLEOTIDE SEQUENCE [LARGE SCALE GENOMIC DNA]</scope>
    <source>
        <strain evidence="2">cv. AL8/78</strain>
    </source>
</reference>
<sequence>MNRCLCNLLDLVKIHNLQYFSSVFSLFLFLTLSLEPKTSCAAVAGPLCCINHPPWEIDSLINLKRVACIDVLLELHNRGDWKMERKGQGRGGPQPRPPTPSLDPLWIGIGRASARSLPRLATSTSASPARTSFPGAAL</sequence>